<reference evidence="1 2" key="1">
    <citation type="submission" date="2016-09" db="EMBL/GenBank/DDBJ databases">
        <authorList>
            <person name="Capua I."/>
            <person name="De Benedictis P."/>
            <person name="Joannis T."/>
            <person name="Lombin L.H."/>
            <person name="Cattoli G."/>
        </authorList>
    </citation>
    <scope>NUCLEOTIDE SEQUENCE [LARGE SCALE GENOMIC DNA]</scope>
    <source>
        <strain evidence="1 2">A7P-90m</strain>
    </source>
</reference>
<protein>
    <submittedName>
        <fullName evidence="1">Uncharacterized protein</fullName>
    </submittedName>
</protein>
<dbReference type="RefSeq" id="WP_092440793.1">
    <property type="nucleotide sequence ID" value="NZ_FMYP01000090.1"/>
</dbReference>
<name>A0A1G6SAF7_9BACT</name>
<keyword evidence="2" id="KW-1185">Reference proteome</keyword>
<dbReference type="AlphaFoldDB" id="A0A1G6SAF7"/>
<dbReference type="Proteomes" id="UP000199452">
    <property type="component" value="Unassembled WGS sequence"/>
</dbReference>
<accession>A0A1G6SAF7</accession>
<dbReference type="STRING" id="1640674.SAMN05216323_10909"/>
<dbReference type="OrthoDB" id="1320573at2"/>
<dbReference type="InterPro" id="IPR046173">
    <property type="entry name" value="DUF6175"/>
</dbReference>
<proteinExistence type="predicted"/>
<evidence type="ECO:0000313" key="2">
    <source>
        <dbReference type="Proteomes" id="UP000199452"/>
    </source>
</evidence>
<dbReference type="Pfam" id="PF19672">
    <property type="entry name" value="DUF6175"/>
    <property type="match status" value="1"/>
</dbReference>
<dbReference type="EMBL" id="FMYP01000090">
    <property type="protein sequence ID" value="SDD13654.1"/>
    <property type="molecule type" value="Genomic_DNA"/>
</dbReference>
<gene>
    <name evidence="1" type="ORF">SAMN05216323_10909</name>
</gene>
<sequence>MGKKIGTFALLLIIVLGFALSGFSQAKKPTIMVVPSDVWCNKNGYMLEFDNQGAKVKVADYKAALQDNADLLLVISKINELMASRGFPLKNLESALKSLENESAESAMLSSKTGAGVVESPIDKLKKVAKADIWLQVTWVANQTGPKKSVTFNLQGLDAYSDKQVAGASGTGQPSFSAELPVLLEEAVLSHIDNFNVQLQSHFDDMFANGREVKMLVKLFDSSADDLETEYTVNGETLELVDAIDKWLDDNCKGGRYSRSDATATMARYEQVRIPMTKVDANGKERAIDTRNFVSDLRKYLSGAPFNLTSKVYQRGLGEAWLIIGEK</sequence>
<evidence type="ECO:0000313" key="1">
    <source>
        <dbReference type="EMBL" id="SDD13654.1"/>
    </source>
</evidence>
<organism evidence="1 2">
    <name type="scientific">Williamwhitmania taraxaci</name>
    <dbReference type="NCBI Taxonomy" id="1640674"/>
    <lineage>
        <taxon>Bacteria</taxon>
        <taxon>Pseudomonadati</taxon>
        <taxon>Bacteroidota</taxon>
        <taxon>Bacteroidia</taxon>
        <taxon>Bacteroidales</taxon>
        <taxon>Williamwhitmaniaceae</taxon>
        <taxon>Williamwhitmania</taxon>
    </lineage>
</organism>